<feature type="transmembrane region" description="Helical" evidence="13">
    <location>
        <begin position="177"/>
        <end position="202"/>
    </location>
</feature>
<evidence type="ECO:0000256" key="6">
    <source>
        <dbReference type="ARBA" id="ARBA00022989"/>
    </source>
</evidence>
<dbReference type="GeneID" id="110076725"/>
<dbReference type="RefSeq" id="XP_020644812.2">
    <property type="nucleotide sequence ID" value="XM_020789153.2"/>
</dbReference>
<evidence type="ECO:0000313" key="14">
    <source>
        <dbReference type="Proteomes" id="UP001652642"/>
    </source>
</evidence>
<feature type="transmembrane region" description="Helical" evidence="13">
    <location>
        <begin position="125"/>
        <end position="143"/>
    </location>
</feature>
<keyword evidence="14" id="KW-1185">Reference proteome</keyword>
<dbReference type="GO" id="GO:0033038">
    <property type="term" value="F:bitter taste receptor activity"/>
    <property type="evidence" value="ECO:0007669"/>
    <property type="project" value="InterPro"/>
</dbReference>
<dbReference type="PANTHER" id="PTHR11394">
    <property type="entry name" value="TASTE RECEPTOR TYPE 2"/>
    <property type="match status" value="1"/>
</dbReference>
<evidence type="ECO:0000256" key="10">
    <source>
        <dbReference type="ARBA" id="ARBA00023224"/>
    </source>
</evidence>
<sequence>MSSPQISALLVARIILSLGGIISNSFIIATMIKKWVKCRRLASNDQLLLSLGLSNFCASALEIIFYLPRFWTGILLLFPPLYFFSFIVVMSRFWFTAWLCIFYCIKIMSSTHPLFIQCKLRISWLIPRLLVGSLLISIFIFPFRNVFAQTQMNITINATNGIKEIAPYGFTLPLGGIFFVVASGCPLLVALLCSILVVASLCKHIRRMTDKESCFQSFQTEGHIKAARTVLSLLFIYISFYVAHTLSMTMDWADNGHIFVTIAMTMYSPAQAFILLMVNPKLKQAAARILERTRP</sequence>
<keyword evidence="9 12" id="KW-0675">Receptor</keyword>
<gene>
    <name evidence="15" type="primary">LOC110076725</name>
</gene>
<feature type="transmembrane region" description="Helical" evidence="13">
    <location>
        <begin position="258"/>
        <end position="278"/>
    </location>
</feature>
<evidence type="ECO:0000256" key="5">
    <source>
        <dbReference type="ARBA" id="ARBA00022692"/>
    </source>
</evidence>
<protein>
    <recommendedName>
        <fullName evidence="12">Taste receptor type 2</fullName>
    </recommendedName>
</protein>
<keyword evidence="8 12" id="KW-0472">Membrane</keyword>
<keyword evidence="7 12" id="KW-0297">G-protein coupled receptor</keyword>
<dbReference type="PANTHER" id="PTHR11394:SF47">
    <property type="entry name" value="TASTE RECEPTOR TYPE 2 MEMBER 40"/>
    <property type="match status" value="1"/>
</dbReference>
<keyword evidence="4 12" id="KW-0716">Sensory transduction</keyword>
<dbReference type="KEGG" id="pvt:110076725"/>
<reference evidence="14" key="1">
    <citation type="submission" date="2025-05" db="UniProtKB">
        <authorList>
            <consortium name="RefSeq"/>
        </authorList>
    </citation>
    <scope>NUCLEOTIDE SEQUENCE [LARGE SCALE GENOMIC DNA]</scope>
</reference>
<comment type="similarity">
    <text evidence="2 11">Belongs to the G-protein coupled receptor T2R family.</text>
</comment>
<evidence type="ECO:0000256" key="7">
    <source>
        <dbReference type="ARBA" id="ARBA00023040"/>
    </source>
</evidence>
<feature type="transmembrane region" description="Helical" evidence="13">
    <location>
        <begin position="47"/>
        <end position="68"/>
    </location>
</feature>
<evidence type="ECO:0000256" key="12">
    <source>
        <dbReference type="RuleBase" id="RU004424"/>
    </source>
</evidence>
<evidence type="ECO:0000256" key="1">
    <source>
        <dbReference type="ARBA" id="ARBA00004141"/>
    </source>
</evidence>
<feature type="transmembrane region" description="Helical" evidence="13">
    <location>
        <begin position="6"/>
        <end position="27"/>
    </location>
</feature>
<reference evidence="15" key="2">
    <citation type="submission" date="2025-08" db="UniProtKB">
        <authorList>
            <consortium name="RefSeq"/>
        </authorList>
    </citation>
    <scope>IDENTIFICATION</scope>
</reference>
<dbReference type="Pfam" id="PF05296">
    <property type="entry name" value="TAS2R"/>
    <property type="match status" value="1"/>
</dbReference>
<accession>A0A6J0T8I3</accession>
<keyword evidence="6 13" id="KW-1133">Transmembrane helix</keyword>
<dbReference type="GO" id="GO:0016020">
    <property type="term" value="C:membrane"/>
    <property type="evidence" value="ECO:0007669"/>
    <property type="project" value="UniProtKB-SubCell"/>
</dbReference>
<keyword evidence="10 12" id="KW-0807">Transducer</keyword>
<evidence type="ECO:0000256" key="4">
    <source>
        <dbReference type="ARBA" id="ARBA00022606"/>
    </source>
</evidence>
<evidence type="ECO:0000256" key="11">
    <source>
        <dbReference type="RuleBase" id="RU004423"/>
    </source>
</evidence>
<comment type="subcellular location">
    <subcellularLocation>
        <location evidence="1 12">Membrane</location>
        <topology evidence="1 12">Multi-pass membrane protein</topology>
    </subcellularLocation>
</comment>
<dbReference type="Proteomes" id="UP001652642">
    <property type="component" value="Chromosome 2"/>
</dbReference>
<evidence type="ECO:0000256" key="8">
    <source>
        <dbReference type="ARBA" id="ARBA00023136"/>
    </source>
</evidence>
<evidence type="ECO:0000313" key="15">
    <source>
        <dbReference type="RefSeq" id="XP_020644812.2"/>
    </source>
</evidence>
<feature type="transmembrane region" description="Helical" evidence="13">
    <location>
        <begin position="80"/>
        <end position="105"/>
    </location>
</feature>
<evidence type="ECO:0000256" key="3">
    <source>
        <dbReference type="ARBA" id="ARBA00022480"/>
    </source>
</evidence>
<dbReference type="SUPFAM" id="SSF81321">
    <property type="entry name" value="Family A G protein-coupled receptor-like"/>
    <property type="match status" value="1"/>
</dbReference>
<dbReference type="OrthoDB" id="9044065at2759"/>
<keyword evidence="3 12" id="KW-0919">Taste</keyword>
<name>A0A6J0T8I3_9SAUR</name>
<dbReference type="InParanoid" id="A0A6J0T8I3"/>
<dbReference type="AlphaFoldDB" id="A0A6J0T8I3"/>
<feature type="transmembrane region" description="Helical" evidence="13">
    <location>
        <begin position="226"/>
        <end position="246"/>
    </location>
</feature>
<proteinExistence type="inferred from homology"/>
<dbReference type="InterPro" id="IPR007960">
    <property type="entry name" value="TAS2R"/>
</dbReference>
<keyword evidence="5 12" id="KW-0812">Transmembrane</keyword>
<organism evidence="14 15">
    <name type="scientific">Pogona vitticeps</name>
    <name type="common">central bearded dragon</name>
    <dbReference type="NCBI Taxonomy" id="103695"/>
    <lineage>
        <taxon>Eukaryota</taxon>
        <taxon>Metazoa</taxon>
        <taxon>Chordata</taxon>
        <taxon>Craniata</taxon>
        <taxon>Vertebrata</taxon>
        <taxon>Euteleostomi</taxon>
        <taxon>Lepidosauria</taxon>
        <taxon>Squamata</taxon>
        <taxon>Bifurcata</taxon>
        <taxon>Unidentata</taxon>
        <taxon>Episquamata</taxon>
        <taxon>Toxicofera</taxon>
        <taxon>Iguania</taxon>
        <taxon>Acrodonta</taxon>
        <taxon>Agamidae</taxon>
        <taxon>Amphibolurinae</taxon>
        <taxon>Pogona</taxon>
    </lineage>
</organism>
<dbReference type="Gene3D" id="1.20.1070.10">
    <property type="entry name" value="Rhodopsin 7-helix transmembrane proteins"/>
    <property type="match status" value="1"/>
</dbReference>
<dbReference type="GO" id="GO:0004930">
    <property type="term" value="F:G protein-coupled receptor activity"/>
    <property type="evidence" value="ECO:0007669"/>
    <property type="project" value="UniProtKB-KW"/>
</dbReference>
<evidence type="ECO:0000256" key="13">
    <source>
        <dbReference type="SAM" id="Phobius"/>
    </source>
</evidence>
<evidence type="ECO:0000256" key="9">
    <source>
        <dbReference type="ARBA" id="ARBA00023170"/>
    </source>
</evidence>
<evidence type="ECO:0000256" key="2">
    <source>
        <dbReference type="ARBA" id="ARBA00007376"/>
    </source>
</evidence>